<dbReference type="PROSITE" id="PS01358">
    <property type="entry name" value="ZF_RANBP2_1"/>
    <property type="match status" value="1"/>
</dbReference>
<feature type="compositionally biased region" description="Basic and acidic residues" evidence="4">
    <location>
        <begin position="293"/>
        <end position="302"/>
    </location>
</feature>
<keyword evidence="6" id="KW-1185">Reference proteome</keyword>
<dbReference type="GO" id="GO:0008270">
    <property type="term" value="F:zinc ion binding"/>
    <property type="evidence" value="ECO:0007669"/>
    <property type="project" value="UniProtKB-KW"/>
</dbReference>
<keyword evidence="3" id="KW-0862">Zinc</keyword>
<proteinExistence type="predicted"/>
<feature type="compositionally biased region" description="Basic residues" evidence="4">
    <location>
        <begin position="306"/>
        <end position="316"/>
    </location>
</feature>
<evidence type="ECO:0000256" key="4">
    <source>
        <dbReference type="SAM" id="MobiDB-lite"/>
    </source>
</evidence>
<gene>
    <name evidence="5" type="ORF">AK812_SmicGene28328</name>
</gene>
<dbReference type="EMBL" id="LSRX01000726">
    <property type="protein sequence ID" value="OLP90143.1"/>
    <property type="molecule type" value="Genomic_DNA"/>
</dbReference>
<accession>A0A1Q9D4M9</accession>
<dbReference type="AlphaFoldDB" id="A0A1Q9D4M9"/>
<protein>
    <submittedName>
        <fullName evidence="5">Uncharacterized protein</fullName>
    </submittedName>
</protein>
<dbReference type="OrthoDB" id="427206at2759"/>
<feature type="region of interest" description="Disordered" evidence="4">
    <location>
        <begin position="264"/>
        <end position="351"/>
    </location>
</feature>
<keyword evidence="1" id="KW-0479">Metal-binding</keyword>
<evidence type="ECO:0000256" key="3">
    <source>
        <dbReference type="ARBA" id="ARBA00022833"/>
    </source>
</evidence>
<dbReference type="Gene3D" id="3.30.870.10">
    <property type="entry name" value="Endonuclease Chain A"/>
    <property type="match status" value="1"/>
</dbReference>
<name>A0A1Q9D4M9_SYMMI</name>
<keyword evidence="2" id="KW-0863">Zinc-finger</keyword>
<organism evidence="5 6">
    <name type="scientific">Symbiodinium microadriaticum</name>
    <name type="common">Dinoflagellate</name>
    <name type="synonym">Zooxanthella microadriatica</name>
    <dbReference type="NCBI Taxonomy" id="2951"/>
    <lineage>
        <taxon>Eukaryota</taxon>
        <taxon>Sar</taxon>
        <taxon>Alveolata</taxon>
        <taxon>Dinophyceae</taxon>
        <taxon>Suessiales</taxon>
        <taxon>Symbiodiniaceae</taxon>
        <taxon>Symbiodinium</taxon>
    </lineage>
</organism>
<evidence type="ECO:0000256" key="1">
    <source>
        <dbReference type="ARBA" id="ARBA00022723"/>
    </source>
</evidence>
<dbReference type="SUPFAM" id="SSF56024">
    <property type="entry name" value="Phospholipase D/nuclease"/>
    <property type="match status" value="1"/>
</dbReference>
<sequence length="619" mass="65501">MLDGCAGSSGSERRIPDSPVVRLEKWVHPEFVHGIASGAAVAAGALDVSPSWRARPRKGPEIFAARLDWAVGCFEPGGAARELLRYAGAEPLELAPGDRVLVPVKREVQSSADGSLTEAVFPVTPNCIYRILARGDSVSLASWGEGGGLRRAGEAFAGRRRLRSPSLWTAPEERRATWDAETLANFEASITDEALEDDDLVKEAHAARMDQIAQRKEGKQEAAKAALEASLRVAGWLCPTCDEWNLSFRDVCYKCCTKRSAAGVVSRGVPDPRRHSGAPEESDSDDSAALSEVQEHHEDLDSIKPLLRKSSKRGGKKPAPPAFAHVKGKFGSKKGGGSKGGRKGQYGPVRLDPASMRPVRCTVFEPCGLGAYAWAVTRRVHITASPTSPPGTSARGRAWRRRFAAPVLLGVQVGVVEETFAAVAQQSVGLVEGLGAEAQRTVQVAGTAASIMVLMLSVSSRAIARGKAAVAGTQECFSGAAPAAPEGRRNKTPTEKAVSHGVGENYVSAGLSLIAKAKAPDKLYLRAYSFDAPSIQDALEGACSRETMCCVIADTSQCSKTKLQWQALKRMSTAGVTVRLAAGNSVRDAYLADGRGPAVGSGLKGLHHAKAVLLAGETW</sequence>
<evidence type="ECO:0000256" key="2">
    <source>
        <dbReference type="ARBA" id="ARBA00022771"/>
    </source>
</evidence>
<reference evidence="5 6" key="1">
    <citation type="submission" date="2016-02" db="EMBL/GenBank/DDBJ databases">
        <title>Genome analysis of coral dinoflagellate symbionts highlights evolutionary adaptations to a symbiotic lifestyle.</title>
        <authorList>
            <person name="Aranda M."/>
            <person name="Li Y."/>
            <person name="Liew Y.J."/>
            <person name="Baumgarten S."/>
            <person name="Simakov O."/>
            <person name="Wilson M."/>
            <person name="Piel J."/>
            <person name="Ashoor H."/>
            <person name="Bougouffa S."/>
            <person name="Bajic V.B."/>
            <person name="Ryu T."/>
            <person name="Ravasi T."/>
            <person name="Bayer T."/>
            <person name="Micklem G."/>
            <person name="Kim H."/>
            <person name="Bhak J."/>
            <person name="Lajeunesse T.C."/>
            <person name="Voolstra C.R."/>
        </authorList>
    </citation>
    <scope>NUCLEOTIDE SEQUENCE [LARGE SCALE GENOMIC DNA]</scope>
    <source>
        <strain evidence="5 6">CCMP2467</strain>
    </source>
</reference>
<evidence type="ECO:0000313" key="5">
    <source>
        <dbReference type="EMBL" id="OLP90143.1"/>
    </source>
</evidence>
<evidence type="ECO:0000313" key="6">
    <source>
        <dbReference type="Proteomes" id="UP000186817"/>
    </source>
</evidence>
<comment type="caution">
    <text evidence="5">The sequence shown here is derived from an EMBL/GenBank/DDBJ whole genome shotgun (WGS) entry which is preliminary data.</text>
</comment>
<dbReference type="InterPro" id="IPR001876">
    <property type="entry name" value="Znf_RanBP2"/>
</dbReference>
<dbReference type="Proteomes" id="UP000186817">
    <property type="component" value="Unassembled WGS sequence"/>
</dbReference>